<sequence>TRQSVGIYRSTGCKDRLDVYVIDGKVLVIEHTCVHVQLENNDTLEAILQMKAMVDTLSVLDLTKPVHKIWKAVSDTYYPHDEITRTVLSGEQRAFWVYFRITWLERLNIEGWNVHSFERDPRFHRGLNTAFSTLPNIFTFVATIRRVSQDYVAKIASVVAGRRKKAGATM</sequence>
<dbReference type="Proteomes" id="UP000237271">
    <property type="component" value="Unassembled WGS sequence"/>
</dbReference>
<gene>
    <name evidence="1" type="ORF">PHPALM_14000</name>
</gene>
<feature type="non-terminal residue" evidence="1">
    <location>
        <position position="1"/>
    </location>
</feature>
<comment type="caution">
    <text evidence="1">The sequence shown here is derived from an EMBL/GenBank/DDBJ whole genome shotgun (WGS) entry which is preliminary data.</text>
</comment>
<protein>
    <submittedName>
        <fullName evidence="1">Uncharacterized protein</fullName>
    </submittedName>
</protein>
<reference evidence="1 2" key="1">
    <citation type="journal article" date="2017" name="Genome Biol. Evol.">
        <title>Phytophthora megakarya and P. palmivora, closely related causal agents of cacao black pod rot, underwent increases in genome sizes and gene numbers by different mechanisms.</title>
        <authorList>
            <person name="Ali S.S."/>
            <person name="Shao J."/>
            <person name="Lary D.J."/>
            <person name="Kronmiller B."/>
            <person name="Shen D."/>
            <person name="Strem M.D."/>
            <person name="Amoako-Attah I."/>
            <person name="Akrofi A.Y."/>
            <person name="Begoude B.A."/>
            <person name="Ten Hoopen G.M."/>
            <person name="Coulibaly K."/>
            <person name="Kebe B.I."/>
            <person name="Melnick R.L."/>
            <person name="Guiltinan M.J."/>
            <person name="Tyler B.M."/>
            <person name="Meinhardt L.W."/>
            <person name="Bailey B.A."/>
        </authorList>
    </citation>
    <scope>NUCLEOTIDE SEQUENCE [LARGE SCALE GENOMIC DNA]</scope>
    <source>
        <strain evidence="2">sbr112.9</strain>
    </source>
</reference>
<dbReference type="EMBL" id="NCKW01007829">
    <property type="protein sequence ID" value="POM69695.1"/>
    <property type="molecule type" value="Genomic_DNA"/>
</dbReference>
<name>A0A2P4XVV8_9STRA</name>
<dbReference type="AlphaFoldDB" id="A0A2P4XVV8"/>
<accession>A0A2P4XVV8</accession>
<dbReference type="OrthoDB" id="145905at2759"/>
<proteinExistence type="predicted"/>
<evidence type="ECO:0000313" key="1">
    <source>
        <dbReference type="EMBL" id="POM69695.1"/>
    </source>
</evidence>
<keyword evidence="2" id="KW-1185">Reference proteome</keyword>
<organism evidence="1 2">
    <name type="scientific">Phytophthora palmivora</name>
    <dbReference type="NCBI Taxonomy" id="4796"/>
    <lineage>
        <taxon>Eukaryota</taxon>
        <taxon>Sar</taxon>
        <taxon>Stramenopiles</taxon>
        <taxon>Oomycota</taxon>
        <taxon>Peronosporomycetes</taxon>
        <taxon>Peronosporales</taxon>
        <taxon>Peronosporaceae</taxon>
        <taxon>Phytophthora</taxon>
    </lineage>
</organism>
<evidence type="ECO:0000313" key="2">
    <source>
        <dbReference type="Proteomes" id="UP000237271"/>
    </source>
</evidence>